<dbReference type="AlphaFoldDB" id="A0A974WMH5"/>
<organism evidence="1 2">
    <name type="scientific">Fulvivirga lutea</name>
    <dbReference type="NCBI Taxonomy" id="2810512"/>
    <lineage>
        <taxon>Bacteria</taxon>
        <taxon>Pseudomonadati</taxon>
        <taxon>Bacteroidota</taxon>
        <taxon>Cytophagia</taxon>
        <taxon>Cytophagales</taxon>
        <taxon>Fulvivirgaceae</taxon>
        <taxon>Fulvivirga</taxon>
    </lineage>
</organism>
<dbReference type="EMBL" id="CP070608">
    <property type="protein sequence ID" value="QSE98990.1"/>
    <property type="molecule type" value="Genomic_DNA"/>
</dbReference>
<proteinExistence type="predicted"/>
<reference evidence="1" key="1">
    <citation type="submission" date="2021-02" db="EMBL/GenBank/DDBJ databases">
        <title>Fulvivirga sp. S481 isolated from sea water.</title>
        <authorList>
            <person name="Bae S.S."/>
            <person name="Baek K."/>
        </authorList>
    </citation>
    <scope>NUCLEOTIDE SEQUENCE</scope>
    <source>
        <strain evidence="1">S481</strain>
    </source>
</reference>
<keyword evidence="2" id="KW-1185">Reference proteome</keyword>
<dbReference type="SUPFAM" id="SSF160631">
    <property type="entry name" value="SMI1/KNR4-like"/>
    <property type="match status" value="1"/>
</dbReference>
<dbReference type="Proteomes" id="UP000662783">
    <property type="component" value="Chromosome"/>
</dbReference>
<evidence type="ECO:0000313" key="1">
    <source>
        <dbReference type="EMBL" id="QSE98990.1"/>
    </source>
</evidence>
<dbReference type="InterPro" id="IPR037883">
    <property type="entry name" value="Knr4/Smi1-like_sf"/>
</dbReference>
<dbReference type="RefSeq" id="WP_205723503.1">
    <property type="nucleotide sequence ID" value="NZ_CP070608.1"/>
</dbReference>
<protein>
    <submittedName>
        <fullName evidence="1">SMI1/KNR4 family protein</fullName>
    </submittedName>
</protein>
<accession>A0A974WMH5</accession>
<evidence type="ECO:0000313" key="2">
    <source>
        <dbReference type="Proteomes" id="UP000662783"/>
    </source>
</evidence>
<name>A0A974WMH5_9BACT</name>
<sequence>MLVLYPVKQVNKRALQGRCKAYKMEFTGIIYHNTDISDKSTFDKLPKELQDFFSQVNGIIAYNGGLQIRGCINEPEWISLEAIWSDLHKTYDCLTKEDIPFAQDAFGDQFIWRNGHIHRLSAEFGELEDLELDFSSFLEKETENPVDFLMLESFNQLYDSDIRLSPGQLMNVYPPFMFDTNDNRSFKPVPAKEQIDFLKSIYLQTKDLPDGQQMKINIE</sequence>
<gene>
    <name evidence="1" type="ORF">JR347_07865</name>
</gene>
<dbReference type="KEGG" id="fuv:JR347_07865"/>